<proteinExistence type="predicted"/>
<reference evidence="1 2" key="1">
    <citation type="journal article" date="2008" name="J. Biotechnol.">
        <title>The genome of Xanthomonas campestris pv. campestris B100 and its use for the reconstruction of metabolic pathways involved in xanthan biosynthesis.</title>
        <authorList>
            <person name="Vorholter F.J."/>
            <person name="Schneiker S."/>
            <person name="Goesmann A."/>
            <person name="Krause L."/>
            <person name="Bekel T."/>
            <person name="Kaiser O."/>
            <person name="Linke B."/>
            <person name="Patschkowski T."/>
            <person name="Ruckert C."/>
            <person name="Schmid J."/>
            <person name="Sidhu V.K."/>
            <person name="Sieber V."/>
            <person name="Tauch A."/>
            <person name="Watt S.A."/>
            <person name="Weisshaar B."/>
            <person name="Becker A."/>
            <person name="Niehaus K."/>
            <person name="Puhler A."/>
        </authorList>
    </citation>
    <scope>NUCLEOTIDE SEQUENCE [LARGE SCALE GENOMIC DNA]</scope>
    <source>
        <strain evidence="1 2">B100</strain>
    </source>
</reference>
<dbReference type="HOGENOM" id="CLU_2290549_0_0_6"/>
<dbReference type="Proteomes" id="UP000001188">
    <property type="component" value="Chromosome"/>
</dbReference>
<evidence type="ECO:0008006" key="3">
    <source>
        <dbReference type="Google" id="ProtNLM"/>
    </source>
</evidence>
<name>B0RQU2_XANCB</name>
<evidence type="ECO:0000313" key="1">
    <source>
        <dbReference type="EMBL" id="CAP50827.1"/>
    </source>
</evidence>
<dbReference type="EMBL" id="AM920689">
    <property type="protein sequence ID" value="CAP50827.1"/>
    <property type="molecule type" value="Genomic_DNA"/>
</dbReference>
<evidence type="ECO:0000313" key="2">
    <source>
        <dbReference type="Proteomes" id="UP000001188"/>
    </source>
</evidence>
<protein>
    <recommendedName>
        <fullName evidence="3">Transposase</fullName>
    </recommendedName>
</protein>
<gene>
    <name evidence="1" type="ORF">XCCB100_1477</name>
</gene>
<organism evidence="1 2">
    <name type="scientific">Xanthomonas campestris pv. campestris (strain B100)</name>
    <dbReference type="NCBI Taxonomy" id="509169"/>
    <lineage>
        <taxon>Bacteria</taxon>
        <taxon>Pseudomonadati</taxon>
        <taxon>Pseudomonadota</taxon>
        <taxon>Gammaproteobacteria</taxon>
        <taxon>Lysobacterales</taxon>
        <taxon>Lysobacteraceae</taxon>
        <taxon>Xanthomonas</taxon>
    </lineage>
</organism>
<sequence length="101" mass="11438">MKEAEPHASLNAMPCVLLAELRCIADALPEAVVRERTAVRCDIGALRGKPCRGQGRSYEELAVPADTEWRRMTYVRVSARYTYERRNNIGNAPSRPRPLLR</sequence>
<accession>B0RQU2</accession>
<dbReference type="AlphaFoldDB" id="B0RQU2"/>
<dbReference type="KEGG" id="xca:xcc-b100_1477"/>